<organism evidence="3">
    <name type="scientific">Timema monikensis</name>
    <dbReference type="NCBI Taxonomy" id="170555"/>
    <lineage>
        <taxon>Eukaryota</taxon>
        <taxon>Metazoa</taxon>
        <taxon>Ecdysozoa</taxon>
        <taxon>Arthropoda</taxon>
        <taxon>Hexapoda</taxon>
        <taxon>Insecta</taxon>
        <taxon>Pterygota</taxon>
        <taxon>Neoptera</taxon>
        <taxon>Polyneoptera</taxon>
        <taxon>Phasmatodea</taxon>
        <taxon>Timematodea</taxon>
        <taxon>Timematoidea</taxon>
        <taxon>Timematidae</taxon>
        <taxon>Timema</taxon>
    </lineage>
</organism>
<gene>
    <name evidence="3" type="ORF">TMSB3V08_LOCUS6773</name>
</gene>
<evidence type="ECO:0000256" key="1">
    <source>
        <dbReference type="SAM" id="MobiDB-lite"/>
    </source>
</evidence>
<feature type="transmembrane region" description="Helical" evidence="2">
    <location>
        <begin position="48"/>
        <end position="69"/>
    </location>
</feature>
<sequence>MYRYRRCPVIDRLLDVHTVLSVSATVSPELAPPVSHSREMPFYANIKIIIPLIISLTLLPCLVGSGVYISKKRVRQDSPQMGESPSVAQMQNQQNRDQQYLAVRVGGQPQALSADSSSFKTDSADYIEDICPYATFQLSKPPYSESTYSGNVYSGPYHSVRGSFVYHDPKPSGAETYKFRHQQKEPEYTKAKHVARMGPEQRPRADQTAEDPWVNQKPDGGDELRKDMKELRYSEPTRNRNFGPWTLCHAPSQRIIHLIGSVADYIYHVLPSMQEDQVDALHGVTILILPRGQTKDTLKDVVAISESASSLNFSLTKNSLVGTAEEACGRTRNKRKWKDTFWWKDRVKEAEEEKKKRTKQVVQETRKDWMQLLERDVEGSKKVLYSQKMFNPGEERNESEIEQEEITEEEESDLTWNEVEDKLKRMKQGKAQGVDELTMEMIRTAAELGIETFFRGHMVLGVTLTKDYTADDRVQFCTPLVKVEPLEQLGVLFLLSDKRLMCPTLTWEVGVSQVEIPTMFIGEFAHEHSFLSSLQDNISPSSAVKLNTTSALANYATEADSNFGHVHFIRSGFTQRFISLVGRKPHCGLKGVERIVSSSNSLLQSSISSQVCSRTLVVIYKNLQVVIVELTGLGSYLIGTVSGELMDRIPDGSELGLHLSPSFPSPSSFSRLKYVYVATKPCVFGFESHMTMRLPKLVSRPSQGHPQGAASDANAFGHAVANFAFRAYRPSLLGIEPGLGMGCEITTCSFVTAPLTSHSQPIPDRRKELFLLVTGPWIK</sequence>
<protein>
    <submittedName>
        <fullName evidence="3">Uncharacterized protein</fullName>
    </submittedName>
</protein>
<keyword evidence="2" id="KW-0812">Transmembrane</keyword>
<evidence type="ECO:0000313" key="3">
    <source>
        <dbReference type="EMBL" id="CAD7430003.1"/>
    </source>
</evidence>
<feature type="region of interest" description="Disordered" evidence="1">
    <location>
        <begin position="181"/>
        <end position="222"/>
    </location>
</feature>
<keyword evidence="2" id="KW-1133">Transmembrane helix</keyword>
<reference evidence="3" key="1">
    <citation type="submission" date="2020-11" db="EMBL/GenBank/DDBJ databases">
        <authorList>
            <person name="Tran Van P."/>
        </authorList>
    </citation>
    <scope>NUCLEOTIDE SEQUENCE</scope>
</reference>
<feature type="region of interest" description="Disordered" evidence="1">
    <location>
        <begin position="393"/>
        <end position="412"/>
    </location>
</feature>
<feature type="compositionally biased region" description="Acidic residues" evidence="1">
    <location>
        <begin position="400"/>
        <end position="412"/>
    </location>
</feature>
<dbReference type="AlphaFoldDB" id="A0A7R9E9U3"/>
<dbReference type="EMBL" id="OB794296">
    <property type="protein sequence ID" value="CAD7430003.1"/>
    <property type="molecule type" value="Genomic_DNA"/>
</dbReference>
<keyword evidence="2" id="KW-0472">Membrane</keyword>
<accession>A0A7R9E9U3</accession>
<proteinExistence type="predicted"/>
<evidence type="ECO:0000256" key="2">
    <source>
        <dbReference type="SAM" id="Phobius"/>
    </source>
</evidence>
<name>A0A7R9E9U3_9NEOP</name>